<reference evidence="7 8" key="1">
    <citation type="submission" date="2020-12" db="EMBL/GenBank/DDBJ databases">
        <title>Olleya sediminilitoris sp. nov., isolated from a tidal flat.</title>
        <authorList>
            <person name="Park S."/>
            <person name="Yoon J.-H."/>
        </authorList>
    </citation>
    <scope>NUCLEOTIDE SEQUENCE [LARGE SCALE GENOMIC DNA]</scope>
    <source>
        <strain evidence="7 8">YSTF-M6</strain>
    </source>
</reference>
<name>A0ABS1WNM2_9FLAO</name>
<dbReference type="InterPro" id="IPR036737">
    <property type="entry name" value="OmpA-like_sf"/>
</dbReference>
<evidence type="ECO:0000256" key="3">
    <source>
        <dbReference type="ARBA" id="ARBA00023237"/>
    </source>
</evidence>
<evidence type="ECO:0000256" key="5">
    <source>
        <dbReference type="SAM" id="Phobius"/>
    </source>
</evidence>
<protein>
    <submittedName>
        <fullName evidence="7">OmpA family protein</fullName>
    </submittedName>
</protein>
<proteinExistence type="predicted"/>
<dbReference type="SUPFAM" id="SSF103088">
    <property type="entry name" value="OmpA-like"/>
    <property type="match status" value="1"/>
</dbReference>
<dbReference type="InterPro" id="IPR050330">
    <property type="entry name" value="Bact_OuterMem_StrucFunc"/>
</dbReference>
<dbReference type="Pfam" id="PF06078">
    <property type="entry name" value="DUF937"/>
    <property type="match status" value="1"/>
</dbReference>
<feature type="transmembrane region" description="Helical" evidence="5">
    <location>
        <begin position="276"/>
        <end position="293"/>
    </location>
</feature>
<dbReference type="InterPro" id="IPR009282">
    <property type="entry name" value="DUF937"/>
</dbReference>
<dbReference type="InterPro" id="IPR006665">
    <property type="entry name" value="OmpA-like"/>
</dbReference>
<sequence>MAINLLNLFKDQLSDNVLDKVSSLVGGEQKDTIQKGLMAAAPALLGGMMDKASSPEGAKSIFSMLGNESTVNNLAGTLSAGGAQSEGFLNKGLDFAKNILGEKASGVIDLVSSVSGMGKESSSSILNVAGSVLGGVLGKQKASGMDLGSFVGLLSNQGSFLDKFAPAGLLSLLGLSSFSGLSDKLGNLASGALEFAGNTGKAAVDGAGKIIGGAAGLAGDAGKSVISGTGKVVGGAAGLAGSAGKAAFDGAGKVTGAAANTTSNAVKSGGSLIKRILPWAIGIIGLLLAFFLIKGCDSEKSIMDNVKNAANETTGAIKNTANGVTDAAGNAIDKTVDAAGNVVDATGNAINKTVDAAGNVVDAAGNATDKTVDAAGNAVDAAGNAISNVAGGIVDASGNVVNAFGEAIGNFFSSDLPNGTKLSIPEGGFEDNFLSYIKDGKMEAGKYYAFDRLYFNTGSSSLDANSMNQIENVAAIMKAYPNVKVLFRGHTDNTGSVAGNNKLSASRALSVKNKLVEMGVATARIDTKGMGSVDPIADNATAEGRAKNRRIDVSIVK</sequence>
<keyword evidence="3" id="KW-0998">Cell outer membrane</keyword>
<keyword evidence="8" id="KW-1185">Reference proteome</keyword>
<organism evidence="7 8">
    <name type="scientific">Olleya sediminilitoris</name>
    <dbReference type="NCBI Taxonomy" id="2795739"/>
    <lineage>
        <taxon>Bacteria</taxon>
        <taxon>Pseudomonadati</taxon>
        <taxon>Bacteroidota</taxon>
        <taxon>Flavobacteriia</taxon>
        <taxon>Flavobacteriales</taxon>
        <taxon>Flavobacteriaceae</taxon>
    </lineage>
</organism>
<dbReference type="Pfam" id="PF00691">
    <property type="entry name" value="OmpA"/>
    <property type="match status" value="1"/>
</dbReference>
<dbReference type="CDD" id="cd07185">
    <property type="entry name" value="OmpA_C-like"/>
    <property type="match status" value="1"/>
</dbReference>
<keyword evidence="2 4" id="KW-0472">Membrane</keyword>
<dbReference type="PANTHER" id="PTHR30329">
    <property type="entry name" value="STATOR ELEMENT OF FLAGELLAR MOTOR COMPLEX"/>
    <property type="match status" value="1"/>
</dbReference>
<evidence type="ECO:0000256" key="1">
    <source>
        <dbReference type="ARBA" id="ARBA00004442"/>
    </source>
</evidence>
<comment type="caution">
    <text evidence="7">The sequence shown here is derived from an EMBL/GenBank/DDBJ whole genome shotgun (WGS) entry which is preliminary data.</text>
</comment>
<dbReference type="PROSITE" id="PS51123">
    <property type="entry name" value="OMPA_2"/>
    <property type="match status" value="1"/>
</dbReference>
<accession>A0ABS1WNM2</accession>
<evidence type="ECO:0000313" key="7">
    <source>
        <dbReference type="EMBL" id="MBL7560727.1"/>
    </source>
</evidence>
<dbReference type="RefSeq" id="WP_203001227.1">
    <property type="nucleotide sequence ID" value="NZ_JAEMEF010000013.1"/>
</dbReference>
<dbReference type="EMBL" id="JAEMEF010000013">
    <property type="protein sequence ID" value="MBL7560727.1"/>
    <property type="molecule type" value="Genomic_DNA"/>
</dbReference>
<dbReference type="Proteomes" id="UP000605013">
    <property type="component" value="Unassembled WGS sequence"/>
</dbReference>
<dbReference type="Gene3D" id="1.20.120.20">
    <property type="entry name" value="Apolipoprotein"/>
    <property type="match status" value="1"/>
</dbReference>
<evidence type="ECO:0000256" key="2">
    <source>
        <dbReference type="ARBA" id="ARBA00023136"/>
    </source>
</evidence>
<feature type="domain" description="OmpA-like" evidence="6">
    <location>
        <begin position="442"/>
        <end position="557"/>
    </location>
</feature>
<evidence type="ECO:0000313" key="8">
    <source>
        <dbReference type="Proteomes" id="UP000605013"/>
    </source>
</evidence>
<dbReference type="InterPro" id="IPR006664">
    <property type="entry name" value="OMP_bac"/>
</dbReference>
<gene>
    <name evidence="7" type="ORF">JAO71_13040</name>
</gene>
<keyword evidence="5" id="KW-0812">Transmembrane</keyword>
<evidence type="ECO:0000256" key="4">
    <source>
        <dbReference type="PROSITE-ProRule" id="PRU00473"/>
    </source>
</evidence>
<dbReference type="PRINTS" id="PR01021">
    <property type="entry name" value="OMPADOMAIN"/>
</dbReference>
<keyword evidence="5" id="KW-1133">Transmembrane helix</keyword>
<comment type="subcellular location">
    <subcellularLocation>
        <location evidence="1">Cell outer membrane</location>
    </subcellularLocation>
</comment>
<dbReference type="Gene3D" id="3.30.1330.60">
    <property type="entry name" value="OmpA-like domain"/>
    <property type="match status" value="1"/>
</dbReference>
<evidence type="ECO:0000259" key="6">
    <source>
        <dbReference type="PROSITE" id="PS51123"/>
    </source>
</evidence>
<dbReference type="PANTHER" id="PTHR30329:SF21">
    <property type="entry name" value="LIPOPROTEIN YIAD-RELATED"/>
    <property type="match status" value="1"/>
</dbReference>